<dbReference type="CDD" id="cd07331">
    <property type="entry name" value="M48C_Oma1_like"/>
    <property type="match status" value="1"/>
</dbReference>
<dbReference type="InterPro" id="IPR051156">
    <property type="entry name" value="Mito/Outer_Membr_Metalloprot"/>
</dbReference>
<keyword evidence="5 6" id="KW-0482">Metalloprotease</keyword>
<keyword evidence="9" id="KW-1185">Reference proteome</keyword>
<reference evidence="8 9" key="1">
    <citation type="journal article" date="2018" name="Mol. Biol. Evol.">
        <title>Broad Genomic Sampling Reveals a Smut Pathogenic Ancestry of the Fungal Clade Ustilaginomycotina.</title>
        <authorList>
            <person name="Kijpornyongpan T."/>
            <person name="Mondo S.J."/>
            <person name="Barry K."/>
            <person name="Sandor L."/>
            <person name="Lee J."/>
            <person name="Lipzen A."/>
            <person name="Pangilinan J."/>
            <person name="LaButti K."/>
            <person name="Hainaut M."/>
            <person name="Henrissat B."/>
            <person name="Grigoriev I.V."/>
            <person name="Spatafora J.W."/>
            <person name="Aime M.C."/>
        </authorList>
    </citation>
    <scope>NUCLEOTIDE SEQUENCE [LARGE SCALE GENOMIC DNA]</scope>
    <source>
        <strain evidence="8 9">MCA 4186</strain>
    </source>
</reference>
<keyword evidence="3 6" id="KW-0378">Hydrolase</keyword>
<dbReference type="OrthoDB" id="7464992at2759"/>
<dbReference type="EMBL" id="KZ819290">
    <property type="protein sequence ID" value="PWN98791.1"/>
    <property type="molecule type" value="Genomic_DNA"/>
</dbReference>
<dbReference type="InterPro" id="IPR001915">
    <property type="entry name" value="Peptidase_M48"/>
</dbReference>
<dbReference type="GeneID" id="37268424"/>
<evidence type="ECO:0000256" key="1">
    <source>
        <dbReference type="ARBA" id="ARBA00022670"/>
    </source>
</evidence>
<evidence type="ECO:0000256" key="5">
    <source>
        <dbReference type="ARBA" id="ARBA00023049"/>
    </source>
</evidence>
<dbReference type="Proteomes" id="UP000245946">
    <property type="component" value="Unassembled WGS sequence"/>
</dbReference>
<evidence type="ECO:0000313" key="9">
    <source>
        <dbReference type="Proteomes" id="UP000245946"/>
    </source>
</evidence>
<feature type="domain" description="Peptidase M48" evidence="7">
    <location>
        <begin position="147"/>
        <end position="331"/>
    </location>
</feature>
<dbReference type="GO" id="GO:0006515">
    <property type="term" value="P:protein quality control for misfolded or incompletely synthesized proteins"/>
    <property type="evidence" value="ECO:0007669"/>
    <property type="project" value="TreeGrafter"/>
</dbReference>
<dbReference type="Gene3D" id="3.30.2010.10">
    <property type="entry name" value="Metalloproteases ('zincins'), catalytic domain"/>
    <property type="match status" value="1"/>
</dbReference>
<evidence type="ECO:0000256" key="3">
    <source>
        <dbReference type="ARBA" id="ARBA00022801"/>
    </source>
</evidence>
<dbReference type="Pfam" id="PF01435">
    <property type="entry name" value="Peptidase_M48"/>
    <property type="match status" value="1"/>
</dbReference>
<dbReference type="GO" id="GO:0046872">
    <property type="term" value="F:metal ion binding"/>
    <property type="evidence" value="ECO:0007669"/>
    <property type="project" value="UniProtKB-KW"/>
</dbReference>
<keyword evidence="1 6" id="KW-0645">Protease</keyword>
<comment type="cofactor">
    <cofactor evidence="6">
        <name>Zn(2+)</name>
        <dbReference type="ChEBI" id="CHEBI:29105"/>
    </cofactor>
    <text evidence="6">Binds 1 zinc ion per subunit.</text>
</comment>
<evidence type="ECO:0000256" key="2">
    <source>
        <dbReference type="ARBA" id="ARBA00022723"/>
    </source>
</evidence>
<keyword evidence="4 6" id="KW-0862">Zinc</keyword>
<evidence type="ECO:0000259" key="7">
    <source>
        <dbReference type="Pfam" id="PF01435"/>
    </source>
</evidence>
<organism evidence="8 9">
    <name type="scientific">Tilletiopsis washingtonensis</name>
    <dbReference type="NCBI Taxonomy" id="58919"/>
    <lineage>
        <taxon>Eukaryota</taxon>
        <taxon>Fungi</taxon>
        <taxon>Dikarya</taxon>
        <taxon>Basidiomycota</taxon>
        <taxon>Ustilaginomycotina</taxon>
        <taxon>Exobasidiomycetes</taxon>
        <taxon>Entylomatales</taxon>
        <taxon>Entylomatales incertae sedis</taxon>
        <taxon>Tilletiopsis</taxon>
    </lineage>
</organism>
<gene>
    <name evidence="8" type="ORF">FA09DRAFT_317557</name>
</gene>
<name>A0A316ZB30_9BASI</name>
<comment type="similarity">
    <text evidence="6">Belongs to the peptidase M48 family.</text>
</comment>
<evidence type="ECO:0000256" key="6">
    <source>
        <dbReference type="RuleBase" id="RU003983"/>
    </source>
</evidence>
<dbReference type="STRING" id="58919.A0A316ZB30"/>
<evidence type="ECO:0000313" key="8">
    <source>
        <dbReference type="EMBL" id="PWN98791.1"/>
    </source>
</evidence>
<dbReference type="PANTHER" id="PTHR22726:SF1">
    <property type="entry name" value="METALLOENDOPEPTIDASE OMA1, MITOCHONDRIAL"/>
    <property type="match status" value="1"/>
</dbReference>
<dbReference type="PANTHER" id="PTHR22726">
    <property type="entry name" value="METALLOENDOPEPTIDASE OMA1"/>
    <property type="match status" value="1"/>
</dbReference>
<evidence type="ECO:0000256" key="4">
    <source>
        <dbReference type="ARBA" id="ARBA00022833"/>
    </source>
</evidence>
<accession>A0A316ZB30</accession>
<sequence>MLRNTVRQAVRSRAIPALPRATGAAPAVRTATAPLHTTARAPAQYKRFGERAAGASSATALSQLASRFGGRGSPNGGGRLGGRAPLLIVVVVGAGGTYYVTHLERVPTTGRLRFIDVSAAQERQMGDDAYKQTLQEYRSRLEPSNSAQTRRVRAVAERLIRTLDGEVTTRGIEWDVHVVNVNEKNAFVLPNGKIFVMSGILGICKDDDGLATVLGHEISHTIARHSAEKASGFKVLMAFALVAELCGLDIGISRAAATLLLSLPNSRKMETEADHMGLELMSKACFDPREAPHLWSRMQASEGGSGRGDVIKGLVSTHPVNSARIKSIEKWLPDALQHRAVAGCPEPSTVSGFRSAISDAGERFMSEPRFAHR</sequence>
<protein>
    <recommendedName>
        <fullName evidence="7">Peptidase M48 domain-containing protein</fullName>
    </recommendedName>
</protein>
<dbReference type="AlphaFoldDB" id="A0A316ZB30"/>
<dbReference type="GO" id="GO:0004222">
    <property type="term" value="F:metalloendopeptidase activity"/>
    <property type="evidence" value="ECO:0007669"/>
    <property type="project" value="InterPro"/>
</dbReference>
<dbReference type="RefSeq" id="XP_025599070.1">
    <property type="nucleotide sequence ID" value="XM_025740880.1"/>
</dbReference>
<dbReference type="GO" id="GO:0034982">
    <property type="term" value="P:mitochondrial protein processing"/>
    <property type="evidence" value="ECO:0007669"/>
    <property type="project" value="TreeGrafter"/>
</dbReference>
<dbReference type="GO" id="GO:0005743">
    <property type="term" value="C:mitochondrial inner membrane"/>
    <property type="evidence" value="ECO:0007669"/>
    <property type="project" value="TreeGrafter"/>
</dbReference>
<keyword evidence="2" id="KW-0479">Metal-binding</keyword>
<proteinExistence type="inferred from homology"/>